<dbReference type="SUPFAM" id="SSF57667">
    <property type="entry name" value="beta-beta-alpha zinc fingers"/>
    <property type="match status" value="2"/>
</dbReference>
<keyword evidence="7" id="KW-0539">Nucleus</keyword>
<feature type="domain" description="C2H2-type" evidence="9">
    <location>
        <begin position="147"/>
        <end position="177"/>
    </location>
</feature>
<organism evidence="10 11">
    <name type="scientific">Gymnopus androsaceus JB14</name>
    <dbReference type="NCBI Taxonomy" id="1447944"/>
    <lineage>
        <taxon>Eukaryota</taxon>
        <taxon>Fungi</taxon>
        <taxon>Dikarya</taxon>
        <taxon>Basidiomycota</taxon>
        <taxon>Agaricomycotina</taxon>
        <taxon>Agaricomycetes</taxon>
        <taxon>Agaricomycetidae</taxon>
        <taxon>Agaricales</taxon>
        <taxon>Marasmiineae</taxon>
        <taxon>Omphalotaceae</taxon>
        <taxon>Gymnopus</taxon>
    </lineage>
</organism>
<evidence type="ECO:0000256" key="7">
    <source>
        <dbReference type="ARBA" id="ARBA00023242"/>
    </source>
</evidence>
<evidence type="ECO:0000256" key="4">
    <source>
        <dbReference type="ARBA" id="ARBA00022833"/>
    </source>
</evidence>
<dbReference type="EMBL" id="ML769433">
    <property type="protein sequence ID" value="KAE9402641.1"/>
    <property type="molecule type" value="Genomic_DNA"/>
</dbReference>
<dbReference type="SMART" id="SM00355">
    <property type="entry name" value="ZnF_C2H2"/>
    <property type="match status" value="4"/>
</dbReference>
<dbReference type="PROSITE" id="PS00028">
    <property type="entry name" value="ZINC_FINGER_C2H2_1"/>
    <property type="match status" value="4"/>
</dbReference>
<accession>A0A6A4HXD0</accession>
<dbReference type="PANTHER" id="PTHR46179:SF13">
    <property type="entry name" value="C2H2-TYPE DOMAIN-CONTAINING PROTEIN"/>
    <property type="match status" value="1"/>
</dbReference>
<proteinExistence type="predicted"/>
<dbReference type="InterPro" id="IPR036236">
    <property type="entry name" value="Znf_C2H2_sf"/>
</dbReference>
<dbReference type="GO" id="GO:0008270">
    <property type="term" value="F:zinc ion binding"/>
    <property type="evidence" value="ECO:0007669"/>
    <property type="project" value="UniProtKB-KW"/>
</dbReference>
<evidence type="ECO:0000313" key="10">
    <source>
        <dbReference type="EMBL" id="KAE9402641.1"/>
    </source>
</evidence>
<dbReference type="OrthoDB" id="654211at2759"/>
<protein>
    <recommendedName>
        <fullName evidence="9">C2H2-type domain-containing protein</fullName>
    </recommendedName>
</protein>
<evidence type="ECO:0000256" key="6">
    <source>
        <dbReference type="ARBA" id="ARBA00023163"/>
    </source>
</evidence>
<evidence type="ECO:0000256" key="3">
    <source>
        <dbReference type="ARBA" id="ARBA00022771"/>
    </source>
</evidence>
<dbReference type="InterPro" id="IPR013087">
    <property type="entry name" value="Znf_C2H2_type"/>
</dbReference>
<dbReference type="AlphaFoldDB" id="A0A6A4HXD0"/>
<dbReference type="GO" id="GO:0005634">
    <property type="term" value="C:nucleus"/>
    <property type="evidence" value="ECO:0007669"/>
    <property type="project" value="UniProtKB-SubCell"/>
</dbReference>
<keyword evidence="5" id="KW-0805">Transcription regulation</keyword>
<sequence>MAFLLPYMLCSERLYLYRLFTTNTPVDPIFTLGNRRKKVYKLSGPSTLRSTVDFKPDSEISVITVNRVARRTYPRQFPNGWNPRLRKLSFTSGHTNSFITRPYSTAEQRAIHEPGKYTCEYSDCGRTYTNQFNLSRHVSTIHNGTKYTCRYPDCGKFYSQKSFLSQHIDTIHKGVKYKCAYHDCGKVFTQKFYLGLHVKAVHEGVTHRCDFPSCDQVYSLRQNLLRHIKQKHSDEC</sequence>
<dbReference type="InterPro" id="IPR051061">
    <property type="entry name" value="Zinc_finger_trans_reg"/>
</dbReference>
<feature type="domain" description="C2H2-type" evidence="9">
    <location>
        <begin position="177"/>
        <end position="207"/>
    </location>
</feature>
<evidence type="ECO:0000256" key="5">
    <source>
        <dbReference type="ARBA" id="ARBA00023015"/>
    </source>
</evidence>
<feature type="domain" description="C2H2-type" evidence="9">
    <location>
        <begin position="117"/>
        <end position="147"/>
    </location>
</feature>
<keyword evidence="4" id="KW-0862">Zinc</keyword>
<gene>
    <name evidence="10" type="ORF">BT96DRAFT_544564</name>
</gene>
<dbReference type="PANTHER" id="PTHR46179">
    <property type="entry name" value="ZINC FINGER PROTEIN"/>
    <property type="match status" value="1"/>
</dbReference>
<reference evidence="10" key="1">
    <citation type="journal article" date="2019" name="Environ. Microbiol.">
        <title>Fungal ecological strategies reflected in gene transcription - a case study of two litter decomposers.</title>
        <authorList>
            <person name="Barbi F."/>
            <person name="Kohler A."/>
            <person name="Barry K."/>
            <person name="Baskaran P."/>
            <person name="Daum C."/>
            <person name="Fauchery L."/>
            <person name="Ihrmark K."/>
            <person name="Kuo A."/>
            <person name="LaButti K."/>
            <person name="Lipzen A."/>
            <person name="Morin E."/>
            <person name="Grigoriev I.V."/>
            <person name="Henrissat B."/>
            <person name="Lindahl B."/>
            <person name="Martin F."/>
        </authorList>
    </citation>
    <scope>NUCLEOTIDE SEQUENCE</scope>
    <source>
        <strain evidence="10">JB14</strain>
    </source>
</reference>
<evidence type="ECO:0000313" key="11">
    <source>
        <dbReference type="Proteomes" id="UP000799118"/>
    </source>
</evidence>
<dbReference type="GO" id="GO:0006357">
    <property type="term" value="P:regulation of transcription by RNA polymerase II"/>
    <property type="evidence" value="ECO:0007669"/>
    <property type="project" value="TreeGrafter"/>
</dbReference>
<dbReference type="Pfam" id="PF00096">
    <property type="entry name" value="zf-C2H2"/>
    <property type="match status" value="3"/>
</dbReference>
<keyword evidence="3 8" id="KW-0863">Zinc-finger</keyword>
<dbReference type="Proteomes" id="UP000799118">
    <property type="component" value="Unassembled WGS sequence"/>
</dbReference>
<evidence type="ECO:0000256" key="2">
    <source>
        <dbReference type="ARBA" id="ARBA00022723"/>
    </source>
</evidence>
<dbReference type="Gene3D" id="3.30.160.60">
    <property type="entry name" value="Classic Zinc Finger"/>
    <property type="match status" value="4"/>
</dbReference>
<evidence type="ECO:0000259" key="9">
    <source>
        <dbReference type="PROSITE" id="PS50157"/>
    </source>
</evidence>
<dbReference type="PROSITE" id="PS50157">
    <property type="entry name" value="ZINC_FINGER_C2H2_2"/>
    <property type="match status" value="4"/>
</dbReference>
<comment type="subcellular location">
    <subcellularLocation>
        <location evidence="1">Nucleus</location>
    </subcellularLocation>
</comment>
<name>A0A6A4HXD0_9AGAR</name>
<evidence type="ECO:0000256" key="1">
    <source>
        <dbReference type="ARBA" id="ARBA00004123"/>
    </source>
</evidence>
<keyword evidence="2" id="KW-0479">Metal-binding</keyword>
<evidence type="ECO:0000256" key="8">
    <source>
        <dbReference type="PROSITE-ProRule" id="PRU00042"/>
    </source>
</evidence>
<keyword evidence="11" id="KW-1185">Reference proteome</keyword>
<feature type="domain" description="C2H2-type" evidence="9">
    <location>
        <begin position="207"/>
        <end position="236"/>
    </location>
</feature>
<keyword evidence="6" id="KW-0804">Transcription</keyword>